<dbReference type="EMBL" id="BAABFL010000297">
    <property type="protein sequence ID" value="GAA4649761.1"/>
    <property type="molecule type" value="Genomic_DNA"/>
</dbReference>
<keyword evidence="2" id="KW-1185">Reference proteome</keyword>
<dbReference type="RefSeq" id="WP_345195755.1">
    <property type="nucleotide sequence ID" value="NZ_BAABFL010000297.1"/>
</dbReference>
<protein>
    <submittedName>
        <fullName evidence="1">Uncharacterized protein</fullName>
    </submittedName>
</protein>
<proteinExistence type="predicted"/>
<evidence type="ECO:0000313" key="1">
    <source>
        <dbReference type="EMBL" id="GAA4649761.1"/>
    </source>
</evidence>
<organism evidence="1 2">
    <name type="scientific">Kistimonas scapharcae</name>
    <dbReference type="NCBI Taxonomy" id="1036133"/>
    <lineage>
        <taxon>Bacteria</taxon>
        <taxon>Pseudomonadati</taxon>
        <taxon>Pseudomonadota</taxon>
        <taxon>Gammaproteobacteria</taxon>
        <taxon>Oceanospirillales</taxon>
        <taxon>Endozoicomonadaceae</taxon>
        <taxon>Kistimonas</taxon>
    </lineage>
</organism>
<gene>
    <name evidence="1" type="ORF">GCM10023116_20420</name>
</gene>
<reference evidence="2" key="1">
    <citation type="journal article" date="2019" name="Int. J. Syst. Evol. Microbiol.">
        <title>The Global Catalogue of Microorganisms (GCM) 10K type strain sequencing project: providing services to taxonomists for standard genome sequencing and annotation.</title>
        <authorList>
            <consortium name="The Broad Institute Genomics Platform"/>
            <consortium name="The Broad Institute Genome Sequencing Center for Infectious Disease"/>
            <person name="Wu L."/>
            <person name="Ma J."/>
        </authorList>
    </citation>
    <scope>NUCLEOTIDE SEQUENCE [LARGE SCALE GENOMIC DNA]</scope>
    <source>
        <strain evidence="2">JCM 17805</strain>
    </source>
</reference>
<comment type="caution">
    <text evidence="1">The sequence shown here is derived from an EMBL/GenBank/DDBJ whole genome shotgun (WGS) entry which is preliminary data.</text>
</comment>
<name>A0ABP8V3E4_9GAMM</name>
<accession>A0ABP8V3E4</accession>
<sequence length="435" mass="50306">MSVKVPERPYPTIGEIYRELAVALGTKNRNPDVDRMARDGDYDHRLREKLLKDLFYKPLIEQTDRQFSTLLCQFVDHLITEYIRLVNTVALDAMTRNESLPLIAEHFFCRQAASFLVCVHQFFGGPNPISYCTVDDNNVMGVACLWLENNISSFPTFLSRVDKEKGKAKKDQYLRWKKGIETPKVESFPDFLKGFSNSSDKISIKIHLTVARTLQFFFQKYSQYDLPDLIKVGILKSGPFDLGLVLSKANLVAAEKFTELQPIFMSTALALRRTTPKSATSKADSWALIEECEQKLSEDDQKGITRHFLEWQKARWYVFAGQYKQALKQYEIAFEYTLYRVHGLSQERGMDLNLHEILKESMALAAKEKARPMMKRLKNQAITFGIYEHPGETDQFSQANKKSKSHIVEDWEVEQWDTIFCKYSKTPVQTTWQPA</sequence>
<evidence type="ECO:0000313" key="2">
    <source>
        <dbReference type="Proteomes" id="UP001500604"/>
    </source>
</evidence>
<dbReference type="Proteomes" id="UP001500604">
    <property type="component" value="Unassembled WGS sequence"/>
</dbReference>